<dbReference type="Pfam" id="PF00583">
    <property type="entry name" value="Acetyltransf_1"/>
    <property type="match status" value="1"/>
</dbReference>
<reference evidence="3" key="2">
    <citation type="submission" date="2020-09" db="EMBL/GenBank/DDBJ databases">
        <title>Reference genome assembly for Australian Ascochyta lentis isolate Al4.</title>
        <authorList>
            <person name="Lee R.C."/>
            <person name="Farfan-Caceres L.M."/>
            <person name="Debler J.W."/>
            <person name="Williams A.H."/>
            <person name="Henares B.M."/>
        </authorList>
    </citation>
    <scope>NUCLEOTIDE SEQUENCE</scope>
    <source>
        <strain evidence="3">Al4</strain>
    </source>
</reference>
<gene>
    <name evidence="3" type="ORF">EKO04_010776</name>
</gene>
<evidence type="ECO:0000313" key="3">
    <source>
        <dbReference type="EMBL" id="KAF9691237.1"/>
    </source>
</evidence>
<name>A0A8H7MFG6_9PLEO</name>
<dbReference type="AlphaFoldDB" id="A0A8H7MFG6"/>
<dbReference type="Gene3D" id="3.40.630.30">
    <property type="match status" value="1"/>
</dbReference>
<feature type="domain" description="N-acetyltransferase" evidence="2">
    <location>
        <begin position="87"/>
        <end position="241"/>
    </location>
</feature>
<comment type="caution">
    <text evidence="3">The sequence shown here is derived from an EMBL/GenBank/DDBJ whole genome shotgun (WGS) entry which is preliminary data.</text>
</comment>
<sequence length="272" mass="29078">MSTVVHPSDSQLQTSSTSAQPKARLPVHVHHSGSSFWIPKATSTLRSAFENDPVTAYMLNYLPPPARPAALQKLFRLSNNAAIIAGGELWSASTEDTPSAPSFHAAATIFPPTTSIDNLGARSLPSLLLSGALAPALWTIGPSRLTATMNEFSAATTPAKKATFNQGESYYYIQLIGASAAHRGKGLAPALIRNLQERASGEGKPIWLEASNEGARKVYLKLGFEVVLPEIRLGVGECDVRGERAEGEDAVGVPMWPMVWWPEGSGRGSRTM</sequence>
<evidence type="ECO:0000313" key="4">
    <source>
        <dbReference type="Proteomes" id="UP000651452"/>
    </source>
</evidence>
<evidence type="ECO:0000256" key="1">
    <source>
        <dbReference type="SAM" id="MobiDB-lite"/>
    </source>
</evidence>
<organism evidence="3 4">
    <name type="scientific">Ascochyta lentis</name>
    <dbReference type="NCBI Taxonomy" id="205686"/>
    <lineage>
        <taxon>Eukaryota</taxon>
        <taxon>Fungi</taxon>
        <taxon>Dikarya</taxon>
        <taxon>Ascomycota</taxon>
        <taxon>Pezizomycotina</taxon>
        <taxon>Dothideomycetes</taxon>
        <taxon>Pleosporomycetidae</taxon>
        <taxon>Pleosporales</taxon>
        <taxon>Pleosporineae</taxon>
        <taxon>Didymellaceae</taxon>
        <taxon>Ascochyta</taxon>
    </lineage>
</organism>
<dbReference type="GO" id="GO:0016747">
    <property type="term" value="F:acyltransferase activity, transferring groups other than amino-acyl groups"/>
    <property type="evidence" value="ECO:0007669"/>
    <property type="project" value="InterPro"/>
</dbReference>
<dbReference type="PANTHER" id="PTHR42791:SF1">
    <property type="entry name" value="N-ACETYLTRANSFERASE DOMAIN-CONTAINING PROTEIN"/>
    <property type="match status" value="1"/>
</dbReference>
<evidence type="ECO:0000259" key="2">
    <source>
        <dbReference type="PROSITE" id="PS51186"/>
    </source>
</evidence>
<dbReference type="Proteomes" id="UP000651452">
    <property type="component" value="Unassembled WGS sequence"/>
</dbReference>
<dbReference type="InterPro" id="IPR000182">
    <property type="entry name" value="GNAT_dom"/>
</dbReference>
<dbReference type="EMBL" id="RZGK01000021">
    <property type="protein sequence ID" value="KAF9691237.1"/>
    <property type="molecule type" value="Genomic_DNA"/>
</dbReference>
<dbReference type="PROSITE" id="PS51186">
    <property type="entry name" value="GNAT"/>
    <property type="match status" value="1"/>
</dbReference>
<reference evidence="3" key="1">
    <citation type="submission" date="2018-12" db="EMBL/GenBank/DDBJ databases">
        <authorList>
            <person name="Syme R.A."/>
            <person name="Farfan-Caceres L."/>
            <person name="Lichtenzveig J."/>
        </authorList>
    </citation>
    <scope>NUCLEOTIDE SEQUENCE</scope>
    <source>
        <strain evidence="3">Al4</strain>
    </source>
</reference>
<keyword evidence="4" id="KW-1185">Reference proteome</keyword>
<accession>A0A8H7MFG6</accession>
<proteinExistence type="predicted"/>
<protein>
    <recommendedName>
        <fullName evidence="2">N-acetyltransferase domain-containing protein</fullName>
    </recommendedName>
</protein>
<dbReference type="OrthoDB" id="544277at2759"/>
<dbReference type="InterPro" id="IPR052523">
    <property type="entry name" value="Trichothecene_AcTrans"/>
</dbReference>
<feature type="region of interest" description="Disordered" evidence="1">
    <location>
        <begin position="1"/>
        <end position="25"/>
    </location>
</feature>
<dbReference type="PANTHER" id="PTHR42791">
    <property type="entry name" value="GNAT FAMILY ACETYLTRANSFERASE"/>
    <property type="match status" value="1"/>
</dbReference>
<dbReference type="InterPro" id="IPR016181">
    <property type="entry name" value="Acyl_CoA_acyltransferase"/>
</dbReference>
<dbReference type="SUPFAM" id="SSF55729">
    <property type="entry name" value="Acyl-CoA N-acyltransferases (Nat)"/>
    <property type="match status" value="1"/>
</dbReference>
<feature type="compositionally biased region" description="Polar residues" evidence="1">
    <location>
        <begin position="1"/>
        <end position="20"/>
    </location>
</feature>